<dbReference type="PANTHER" id="PTHR47219">
    <property type="entry name" value="RAB GTPASE-ACTIVATING PROTEIN 1-LIKE"/>
    <property type="match status" value="1"/>
</dbReference>
<evidence type="ECO:0000313" key="3">
    <source>
        <dbReference type="EMBL" id="EED19897.1"/>
    </source>
</evidence>
<dbReference type="Proteomes" id="UP000001745">
    <property type="component" value="Unassembled WGS sequence"/>
</dbReference>
<dbReference type="RefSeq" id="XP_002480331.1">
    <property type="nucleotide sequence ID" value="XM_002480286.1"/>
</dbReference>
<dbReference type="InterPro" id="IPR000195">
    <property type="entry name" value="Rab-GAP-TBC_dom"/>
</dbReference>
<dbReference type="HOGENOM" id="CLU_005350_3_1_1"/>
<dbReference type="SMART" id="SM00164">
    <property type="entry name" value="TBC"/>
    <property type="match status" value="1"/>
</dbReference>
<accession>B8M5K3</accession>
<feature type="compositionally biased region" description="Polar residues" evidence="1">
    <location>
        <begin position="391"/>
        <end position="407"/>
    </location>
</feature>
<feature type="region of interest" description="Disordered" evidence="1">
    <location>
        <begin position="161"/>
        <end position="262"/>
    </location>
</feature>
<evidence type="ECO:0000313" key="4">
    <source>
        <dbReference type="Proteomes" id="UP000001745"/>
    </source>
</evidence>
<dbReference type="GeneID" id="8107767"/>
<dbReference type="OMA" id="TDEWPTT"/>
<feature type="domain" description="Rab-GAP TBC" evidence="2">
    <location>
        <begin position="520"/>
        <end position="751"/>
    </location>
</feature>
<dbReference type="OrthoDB" id="44736at2759"/>
<keyword evidence="4" id="KW-1185">Reference proteome</keyword>
<dbReference type="InParanoid" id="B8M5K3"/>
<dbReference type="PANTHER" id="PTHR47219:SF20">
    <property type="entry name" value="TBC1 DOMAIN FAMILY MEMBER 2B"/>
    <property type="match status" value="1"/>
</dbReference>
<dbReference type="AlphaFoldDB" id="B8M5K3"/>
<dbReference type="EMBL" id="EQ962654">
    <property type="protein sequence ID" value="EED19897.1"/>
    <property type="molecule type" value="Genomic_DNA"/>
</dbReference>
<name>B8M5K3_TALSN</name>
<feature type="compositionally biased region" description="Polar residues" evidence="1">
    <location>
        <begin position="229"/>
        <end position="254"/>
    </location>
</feature>
<feature type="compositionally biased region" description="Pro residues" evidence="1">
    <location>
        <begin position="1"/>
        <end position="12"/>
    </location>
</feature>
<gene>
    <name evidence="3" type="ORF">TSTA_031560</name>
</gene>
<organism evidence="3 4">
    <name type="scientific">Talaromyces stipitatus (strain ATCC 10500 / CBS 375.48 / QM 6759 / NRRL 1006)</name>
    <name type="common">Penicillium stipitatum</name>
    <dbReference type="NCBI Taxonomy" id="441959"/>
    <lineage>
        <taxon>Eukaryota</taxon>
        <taxon>Fungi</taxon>
        <taxon>Dikarya</taxon>
        <taxon>Ascomycota</taxon>
        <taxon>Pezizomycotina</taxon>
        <taxon>Eurotiomycetes</taxon>
        <taxon>Eurotiomycetidae</taxon>
        <taxon>Eurotiales</taxon>
        <taxon>Trichocomaceae</taxon>
        <taxon>Talaromyces</taxon>
        <taxon>Talaromyces sect. Talaromyces</taxon>
    </lineage>
</organism>
<dbReference type="InterPro" id="IPR050302">
    <property type="entry name" value="Rab_GAP_TBC_domain"/>
</dbReference>
<dbReference type="VEuPathDB" id="FungiDB:TSTA_031560"/>
<protein>
    <submittedName>
        <fullName evidence="3">GTPase activating protein (Gyp3), putative</fullName>
    </submittedName>
</protein>
<feature type="compositionally biased region" description="Polar residues" evidence="1">
    <location>
        <begin position="49"/>
        <end position="61"/>
    </location>
</feature>
<dbReference type="GO" id="GO:0031267">
    <property type="term" value="F:small GTPase binding"/>
    <property type="evidence" value="ECO:0007669"/>
    <property type="project" value="TreeGrafter"/>
</dbReference>
<feature type="region of interest" description="Disordered" evidence="1">
    <location>
        <begin position="105"/>
        <end position="140"/>
    </location>
</feature>
<dbReference type="Gene3D" id="1.10.472.80">
    <property type="entry name" value="Ypt/Rab-GAP domain of gyp1p, domain 3"/>
    <property type="match status" value="1"/>
</dbReference>
<feature type="compositionally biased region" description="Low complexity" evidence="1">
    <location>
        <begin position="217"/>
        <end position="228"/>
    </location>
</feature>
<feature type="compositionally biased region" description="Polar residues" evidence="1">
    <location>
        <begin position="372"/>
        <end position="381"/>
    </location>
</feature>
<evidence type="ECO:0000259" key="2">
    <source>
        <dbReference type="PROSITE" id="PS50086"/>
    </source>
</evidence>
<dbReference type="PROSITE" id="PS50086">
    <property type="entry name" value="TBC_RABGAP"/>
    <property type="match status" value="1"/>
</dbReference>
<dbReference type="Gene3D" id="1.10.8.270">
    <property type="entry name" value="putative rabgap domain of human tbc1 domain family member 14 like domains"/>
    <property type="match status" value="1"/>
</dbReference>
<reference evidence="4" key="1">
    <citation type="journal article" date="2015" name="Genome Announc.">
        <title>Genome sequence of the AIDS-associated pathogen Penicillium marneffei (ATCC18224) and its near taxonomic relative Talaromyces stipitatus (ATCC10500).</title>
        <authorList>
            <person name="Nierman W.C."/>
            <person name="Fedorova-Abrams N.D."/>
            <person name="Andrianopoulos A."/>
        </authorList>
    </citation>
    <scope>NUCLEOTIDE SEQUENCE [LARGE SCALE GENOMIC DNA]</scope>
    <source>
        <strain evidence="4">ATCC 10500 / CBS 375.48 / QM 6759 / NRRL 1006</strain>
    </source>
</reference>
<feature type="compositionally biased region" description="Basic and acidic residues" evidence="1">
    <location>
        <begin position="350"/>
        <end position="371"/>
    </location>
</feature>
<dbReference type="InterPro" id="IPR035969">
    <property type="entry name" value="Rab-GAP_TBC_sf"/>
</dbReference>
<dbReference type="SUPFAM" id="SSF47923">
    <property type="entry name" value="Ypt/Rab-GAP domain of gyp1p"/>
    <property type="match status" value="2"/>
</dbReference>
<dbReference type="GO" id="GO:0005096">
    <property type="term" value="F:GTPase activator activity"/>
    <property type="evidence" value="ECO:0007669"/>
    <property type="project" value="TreeGrafter"/>
</dbReference>
<proteinExistence type="predicted"/>
<sequence>MVTPHGGPPLDTPSPSDDIVHRHRVPPPHLTLNNNINNNTSGSNDRHNLTPNPALSPTSPAKPTKYIPYSPRLARPSLDQLSYNTETSLHNTPSRNEELYFNTPVSDPMSSRHDIPIASSPPAKTSRFPNKHEEQEQEAAWPLPMTDAAQSINSVPRMRPTRTGLRISMSTSSLNGRRRSPHPDRQYADMSAASRPLPRFPPRVTPDLMQYNDPLRSSQTSGQTSYSSFEQMSGTERSSIATKTSSITDMSPDTPNGYFGEDEDMTVEDAIGMYLDDIIDLPEDSTSTHSVPPGGELDVIAENIYSPTKRTSVASLNPGPEVPVMEKQEVLSGHNQSPSHDQSVDELETKDEQKTADDSNEQFEQRQEVEASRSTGSSQPTVEPVGPADNETASPKSTGSRQQSSKNLSINVSATLKMDTTKAVNQPIPSPRYSTVVRVAGKVPPSFLPGTDDRDRYGFRKVTHHVSREQFEAWHKPYAASAEHRRLKWVKLMESSGLPTECPVTFPPKSNVLKRFVRKGIPSEYRGAAWFYYAGGYQHMHPNPGHYAKLVQEAMSSSINTDKEHIERDLYRTFPDNVHFKPEMSADLAGIDTAGSDIPKHSSVIIETQMIRSLRRVLYAFALHNPRIGYTQSLNFIAGMLLLFLPEEKAFWMLHIITTELFPGTHEISLEGANVDMWILMVLLRDNLPHVYTKLVTTTPTTAKGKAPALTVNTRLPDITLGLTNWLMSMFIGSLPLETTLRVWDCFFYEGSKTFFRVALGIFKAGEREILSVSDPMEVFQIVQTIPKKLLDANALMEESLSRKYRMGQARIDLLRDQRREAVRQEKTRLSLFTSKGLGQDRPATRTGARSPIPRLDGWRAIKKNTFN</sequence>
<feature type="region of interest" description="Disordered" evidence="1">
    <location>
        <begin position="329"/>
        <end position="407"/>
    </location>
</feature>
<dbReference type="STRING" id="441959.B8M5K3"/>
<feature type="region of interest" description="Disordered" evidence="1">
    <location>
        <begin position="1"/>
        <end position="71"/>
    </location>
</feature>
<evidence type="ECO:0000256" key="1">
    <source>
        <dbReference type="SAM" id="MobiDB-lite"/>
    </source>
</evidence>
<dbReference type="Pfam" id="PF00566">
    <property type="entry name" value="RabGAP-TBC"/>
    <property type="match status" value="1"/>
</dbReference>
<dbReference type="eggNOG" id="KOG2058">
    <property type="taxonomic scope" value="Eukaryota"/>
</dbReference>
<dbReference type="PhylomeDB" id="B8M5K3"/>